<dbReference type="CDD" id="cd03135">
    <property type="entry name" value="GATase1_DJ-1"/>
    <property type="match status" value="1"/>
</dbReference>
<accession>A0A9X2FK78</accession>
<dbReference type="Gene3D" id="3.40.50.880">
    <property type="match status" value="1"/>
</dbReference>
<gene>
    <name evidence="2" type="ORF">LB941_00735</name>
</gene>
<dbReference type="RefSeq" id="WP_253358599.1">
    <property type="nucleotide sequence ID" value="NZ_JAIULA010000001.1"/>
</dbReference>
<protein>
    <submittedName>
        <fullName evidence="2">DJ-1/PfpI family protein</fullName>
    </submittedName>
</protein>
<feature type="domain" description="DJ-1/PfpI" evidence="1">
    <location>
        <begin position="3"/>
        <end position="169"/>
    </location>
</feature>
<dbReference type="NCBIfam" id="TIGR01383">
    <property type="entry name" value="not_thiJ"/>
    <property type="match status" value="1"/>
</dbReference>
<sequence length="191" mass="20897">MAKRFAVMIADGCEEVEALTPVDVFRRLNQDVDMVGLESTEVLGAHNIKLTCDKILDESLLDYDVVVFPGGGQGAANLRANDKLMGLMQRRAKQGAWNAAMCAAPIAFARYGLLNGANYTCYPGINEEIKDEVEAGSFQEDIVVVDETAHLITSRGPATALEYAYKIAETLGIQTKDLRKAMLYDFLAENI</sequence>
<dbReference type="PANTHER" id="PTHR48094">
    <property type="entry name" value="PROTEIN/NUCLEIC ACID DEGLYCASE DJ-1-RELATED"/>
    <property type="match status" value="1"/>
</dbReference>
<comment type="caution">
    <text evidence="2">The sequence shown here is derived from an EMBL/GenBank/DDBJ whole genome shotgun (WGS) entry which is preliminary data.</text>
</comment>
<evidence type="ECO:0000259" key="1">
    <source>
        <dbReference type="Pfam" id="PF01965"/>
    </source>
</evidence>
<evidence type="ECO:0000313" key="3">
    <source>
        <dbReference type="Proteomes" id="UP001139006"/>
    </source>
</evidence>
<dbReference type="AlphaFoldDB" id="A0A9X2FK78"/>
<organism evidence="2 3">
    <name type="scientific">Ligilactobacillus ubinensis</name>
    <dbReference type="NCBI Taxonomy" id="2876789"/>
    <lineage>
        <taxon>Bacteria</taxon>
        <taxon>Bacillati</taxon>
        <taxon>Bacillota</taxon>
        <taxon>Bacilli</taxon>
        <taxon>Lactobacillales</taxon>
        <taxon>Lactobacillaceae</taxon>
        <taxon>Ligilactobacillus</taxon>
    </lineage>
</organism>
<dbReference type="Pfam" id="PF01965">
    <property type="entry name" value="DJ-1_PfpI"/>
    <property type="match status" value="1"/>
</dbReference>
<keyword evidence="3" id="KW-1185">Reference proteome</keyword>
<name>A0A9X2FK78_9LACO</name>
<dbReference type="Proteomes" id="UP001139006">
    <property type="component" value="Unassembled WGS sequence"/>
</dbReference>
<evidence type="ECO:0000313" key="2">
    <source>
        <dbReference type="EMBL" id="MCP0885858.1"/>
    </source>
</evidence>
<dbReference type="PANTHER" id="PTHR48094:SF12">
    <property type="entry name" value="PARKINSON DISEASE PROTEIN 7 HOMOLOG"/>
    <property type="match status" value="1"/>
</dbReference>
<proteinExistence type="predicted"/>
<dbReference type="GO" id="GO:0005737">
    <property type="term" value="C:cytoplasm"/>
    <property type="evidence" value="ECO:0007669"/>
    <property type="project" value="TreeGrafter"/>
</dbReference>
<dbReference type="InterPro" id="IPR050325">
    <property type="entry name" value="Prot/Nucl_acid_deglycase"/>
</dbReference>
<dbReference type="InterPro" id="IPR002818">
    <property type="entry name" value="DJ-1/PfpI"/>
</dbReference>
<dbReference type="SUPFAM" id="SSF52317">
    <property type="entry name" value="Class I glutamine amidotransferase-like"/>
    <property type="match status" value="1"/>
</dbReference>
<dbReference type="InterPro" id="IPR029062">
    <property type="entry name" value="Class_I_gatase-like"/>
</dbReference>
<dbReference type="EMBL" id="JAIULA010000001">
    <property type="protein sequence ID" value="MCP0885858.1"/>
    <property type="molecule type" value="Genomic_DNA"/>
</dbReference>
<reference evidence="2 3" key="1">
    <citation type="journal article" date="2023" name="Int. J. Syst. Evol. Microbiol.">
        <title>Ligilactobacillus ubinensis sp. nov., a novel species isolated from the wild ferment of a durian fruit (Durio zibethinus).</title>
        <authorList>
            <person name="Heng Y.C."/>
            <person name="Menon N."/>
            <person name="Chen B."/>
            <person name="Loo B.Z.L."/>
            <person name="Wong G.W.J."/>
            <person name="Lim A.C.H."/>
            <person name="Silvaraju S."/>
            <person name="Kittelmann S."/>
        </authorList>
    </citation>
    <scope>NUCLEOTIDE SEQUENCE [LARGE SCALE GENOMIC DNA]</scope>
    <source>
        <strain evidence="2 3">WILCCON 0076</strain>
    </source>
</reference>
<dbReference type="InterPro" id="IPR006287">
    <property type="entry name" value="DJ-1"/>
</dbReference>